<dbReference type="PROSITE" id="PS50011">
    <property type="entry name" value="PROTEIN_KINASE_DOM"/>
    <property type="match status" value="1"/>
</dbReference>
<sequence length="2016" mass="226332">MTRSDRENPTDPAFFIDADESLSDAPVLDIGGWRVTERLARPDGQRERYRVIHTADGRRGVLILYAYGCEPDPAVYDIVHRLPREHVSDLLDSGRWQDRAWYVMESMGGGSLTEAIAQGDFWQPEEIYDVVRELGSALASFSEHGLRHRDLRPANLLIRTRYPLDIVIIEFGSACLSERDLDVVSPLEMSRYSAPETLAGAVSSASDWWSLGMILLEQLTQGRCFDDGPLQPFLIQTIANGVALPQGLDPLLYPLLRGLLTVDRRQRWQWSEVASWLAGKPTERAVEEPPPVRESAEPLTLGDEHYVDPATFALAAAQPNLWPLAVALQRDGALIRWARSAELPILVMNRLYQIQALEPLSDDARLMLVLQLLNPELPLIYGGDIVTPSWLARDPALGYALISGPAPEFLADLEQGHWLALLRAREEKVREKSARLEVAMDEERLRQYLLVTSHAQLLAQWEAQRRLFPETQHEGLKLLIDRRVLNEEELIVLLGADIAQFEAAEGILVQASLLARELGIDTFSREEAREWIAQPSQVLYRQLSERINGFHRSPFDEVNRWADTFTLERRLPLARTLVMLAIAPNEWQAPETQRYVNQVLTFFSRKIRASTMRGSLVRMSVTSHSARIDITELDGSPSASRLVNHVLSRQRGALSIDDAVFRATAGIESRLRTLVSQTQMYQRDTGIGTLYLGFPFVLTNLQPGKIKPRIAPLLLWPVSVVMAVGESGATSLRFDAERGVARLNPALENVVSPAAVKQWQAATDELMGRRALTMDEVMQALGDLPQTERATLVRLPPRDVEVPENGVVLTCSAVLFQASFLSQAIGEDLRQLCQRSPTGTALATALSMHEPCEPTPIQEGEASRFFVSASDPSQEAAVMAARQAPGLLVEGPPGTGKSQTIVNMVADAIGQQRSLLVVCQKATALEVVAKRIAAGGLSDRVVMIKDALAGREVIRTVRAQLEGYYQSKTAAMVPWRNERQTLASRIDRLEQGLDDYYQALYQPDPAVGVSYRALMGELIRLESEPMRLDAPELHDVMKSWSWDELTRQKQRLLPDVALWLASEYEQSPLARLNPFISSVPAIAAFSDAFNGFCRQESERDTVLSDPHRDFDVDDGAAERQRWLDSTTPGFANLSAAQWETMARWLPLFYAPAGGVGPGEPILTHLGVLIGSLQAIEVDGSDPLLFEPLARREESALIQLAKAAQQQAQGHSTLRYFNPFYYLNLRRLKAFMVEVGLPFSLGMCQRVLASVRQEQQWRRVRAELVRLGEPLGLDPVGLLDGLALSRILADLYCRLELVEQQYRQLVASLDASRLIPAVVSQQKEGFTQQCAEIAAAVGRSLARAGSLKALNELRNWLTEEAVGDFTEAINGNQSLRQTIEALQKALPTLDAYQRFRPIAAQMGDASLETLRVLRRQEDRLKELDELELAQTVENTLDREARLVWKRLIEWRYPILQQPVSQREKAIAHMASATAAMRERNLTELTENMMDVPIRPSREWEEITRLSGKRTRRLREFIEEGIELGLLTLRPVWLMTPDVASQILPLKAGLFDTVIYDEASQMPVEYALPTLYRSKKMVVSGDEKQMPPSAFFSGRLSEGDEDDDDAEEAQQELASEIWDYRKISDCPDLLHLARTVLPVQTLEIHYRSAYRALIDFSNHAFYNSRLNVPVQHSNRVIEAIKPVKFIDVGGQYQNQSNLDEAKAVVRTLAEIWTKPFAERPSVGVVTFNQKQAQLIHSEIDAFFLKSKAFFNAYFEEISRVEDGEDMSFFVKNVENVQGDERDVIIFSTTFGRNGQGAFRRNFGVLGQQGGERRLNVAVTRAKKQVIVLSSMPIEDISDLLTTRRRPDIPRDFLQGYLAYAKAQSQGEFERSRALLRRMSQIDEASAEATIEDGLTQSVKDFILEQGWALAEARRDGAFYFDALVEDPASGRYAIGIECDMPHHSLLAKARARELWRPSVIRRVVPSSYRVSLWGWYHDAEGERMRLRAAIEQALASLAEPEPDSQANDMDENTVDSHG</sequence>
<keyword evidence="4" id="KW-1185">Reference proteome</keyword>
<reference evidence="3 4" key="1">
    <citation type="submission" date="2018-06" db="EMBL/GenBank/DDBJ databases">
        <authorList>
            <consortium name="Pathogen Informatics"/>
            <person name="Doyle S."/>
        </authorList>
    </citation>
    <scope>NUCLEOTIDE SEQUENCE [LARGE SCALE GENOMIC DNA]</scope>
    <source>
        <strain evidence="3 4">NCTC12151</strain>
    </source>
</reference>
<dbReference type="InterPro" id="IPR000719">
    <property type="entry name" value="Prot_kinase_dom"/>
</dbReference>
<feature type="region of interest" description="Disordered" evidence="1">
    <location>
        <begin position="1582"/>
        <end position="1605"/>
    </location>
</feature>
<accession>A0A2X4V072</accession>
<keyword evidence="3" id="KW-0808">Transferase</keyword>
<dbReference type="InterPro" id="IPR025103">
    <property type="entry name" value="DUF4011"/>
</dbReference>
<dbReference type="Pfam" id="PF18741">
    <property type="entry name" value="MTES_1575"/>
    <property type="match status" value="1"/>
</dbReference>
<gene>
    <name evidence="3" type="primary">prkC</name>
    <name evidence="3" type="ORF">NCTC12151_03697</name>
</gene>
<dbReference type="SUPFAM" id="SSF56112">
    <property type="entry name" value="Protein kinase-like (PK-like)"/>
    <property type="match status" value="1"/>
</dbReference>
<evidence type="ECO:0000256" key="1">
    <source>
        <dbReference type="SAM" id="MobiDB-lite"/>
    </source>
</evidence>
<dbReference type="PANTHER" id="PTHR10887:SF495">
    <property type="entry name" value="HELICASE SENATAXIN ISOFORM X1-RELATED"/>
    <property type="match status" value="1"/>
</dbReference>
<dbReference type="Pfam" id="PF13086">
    <property type="entry name" value="AAA_11"/>
    <property type="match status" value="1"/>
</dbReference>
<dbReference type="EMBL" id="LS483470">
    <property type="protein sequence ID" value="SQI44461.1"/>
    <property type="molecule type" value="Genomic_DNA"/>
</dbReference>
<dbReference type="Pfam" id="PF13087">
    <property type="entry name" value="AAA_12"/>
    <property type="match status" value="1"/>
</dbReference>
<protein>
    <submittedName>
        <fullName evidence="3">Serine/threonine-protein kinase PrkC</fullName>
        <ecNumber evidence="3">2.7.11.1</ecNumber>
    </submittedName>
</protein>
<feature type="region of interest" description="Disordered" evidence="1">
    <location>
        <begin position="1995"/>
        <end position="2016"/>
    </location>
</feature>
<dbReference type="GO" id="GO:0004386">
    <property type="term" value="F:helicase activity"/>
    <property type="evidence" value="ECO:0007669"/>
    <property type="project" value="InterPro"/>
</dbReference>
<dbReference type="InterPro" id="IPR027417">
    <property type="entry name" value="P-loop_NTPase"/>
</dbReference>
<dbReference type="GO" id="GO:0004674">
    <property type="term" value="F:protein serine/threonine kinase activity"/>
    <property type="evidence" value="ECO:0007669"/>
    <property type="project" value="UniProtKB-EC"/>
</dbReference>
<dbReference type="InterPro" id="IPR011009">
    <property type="entry name" value="Kinase-like_dom_sf"/>
</dbReference>
<dbReference type="RefSeq" id="WP_111741924.1">
    <property type="nucleotide sequence ID" value="NZ_LR698987.1"/>
</dbReference>
<dbReference type="KEGG" id="lri:NCTC12151_03697"/>
<dbReference type="SMART" id="SM00220">
    <property type="entry name" value="S_TKc"/>
    <property type="match status" value="1"/>
</dbReference>
<dbReference type="InterPro" id="IPR047187">
    <property type="entry name" value="SF1_C_Upf1"/>
</dbReference>
<dbReference type="InterPro" id="IPR041679">
    <property type="entry name" value="DNA2/NAM7-like_C"/>
</dbReference>
<evidence type="ECO:0000313" key="4">
    <source>
        <dbReference type="Proteomes" id="UP000249005"/>
    </source>
</evidence>
<dbReference type="InterPro" id="IPR041677">
    <property type="entry name" value="DNA2/NAM7_AAA_11"/>
</dbReference>
<proteinExistence type="predicted"/>
<feature type="domain" description="Protein kinase" evidence="2">
    <location>
        <begin position="22"/>
        <end position="277"/>
    </location>
</feature>
<dbReference type="InterPro" id="IPR049468">
    <property type="entry name" value="Restrct_endonuc-II-like_dom"/>
</dbReference>
<dbReference type="PANTHER" id="PTHR10887">
    <property type="entry name" value="DNA2/NAM7 HELICASE FAMILY"/>
    <property type="match status" value="1"/>
</dbReference>
<dbReference type="PROSITE" id="PS00109">
    <property type="entry name" value="PROTEIN_KINASE_TYR"/>
    <property type="match status" value="1"/>
</dbReference>
<dbReference type="Pfam" id="PF13195">
    <property type="entry name" value="DUF4011"/>
    <property type="match status" value="1"/>
</dbReference>
<dbReference type="Gene3D" id="1.10.510.10">
    <property type="entry name" value="Transferase(Phosphotransferase) domain 1"/>
    <property type="match status" value="1"/>
</dbReference>
<dbReference type="InterPro" id="IPR008266">
    <property type="entry name" value="Tyr_kinase_AS"/>
</dbReference>
<dbReference type="Proteomes" id="UP000249005">
    <property type="component" value="Chromosome 1"/>
</dbReference>
<dbReference type="CDD" id="cd18808">
    <property type="entry name" value="SF1_C_Upf1"/>
    <property type="match status" value="1"/>
</dbReference>
<evidence type="ECO:0000313" key="3">
    <source>
        <dbReference type="EMBL" id="SQI44461.1"/>
    </source>
</evidence>
<dbReference type="Gene3D" id="3.40.50.300">
    <property type="entry name" value="P-loop containing nucleotide triphosphate hydrolases"/>
    <property type="match status" value="3"/>
</dbReference>
<evidence type="ECO:0000259" key="2">
    <source>
        <dbReference type="PROSITE" id="PS50011"/>
    </source>
</evidence>
<name>A0A2X4V072_9GAMM</name>
<dbReference type="EC" id="2.7.11.1" evidence="3"/>
<dbReference type="SUPFAM" id="SSF52540">
    <property type="entry name" value="P-loop containing nucleoside triphosphate hydrolases"/>
    <property type="match status" value="1"/>
</dbReference>
<dbReference type="Pfam" id="PF00069">
    <property type="entry name" value="Pkinase"/>
    <property type="match status" value="1"/>
</dbReference>
<dbReference type="OrthoDB" id="9757917at2"/>
<dbReference type="GO" id="GO:0005524">
    <property type="term" value="F:ATP binding"/>
    <property type="evidence" value="ECO:0007669"/>
    <property type="project" value="InterPro"/>
</dbReference>
<feature type="compositionally biased region" description="Acidic residues" evidence="1">
    <location>
        <begin position="2006"/>
        <end position="2016"/>
    </location>
</feature>
<dbReference type="InterPro" id="IPR045055">
    <property type="entry name" value="DNA2/NAM7-like"/>
</dbReference>
<keyword evidence="3" id="KW-0418">Kinase</keyword>
<organism evidence="3 4">
    <name type="scientific">Leminorella richardii</name>
    <dbReference type="NCBI Taxonomy" id="158841"/>
    <lineage>
        <taxon>Bacteria</taxon>
        <taxon>Pseudomonadati</taxon>
        <taxon>Pseudomonadota</taxon>
        <taxon>Gammaproteobacteria</taxon>
        <taxon>Enterobacterales</taxon>
        <taxon>Budviciaceae</taxon>
        <taxon>Leminorella</taxon>
    </lineage>
</organism>